<feature type="transmembrane region" description="Helical" evidence="1">
    <location>
        <begin position="347"/>
        <end position="368"/>
    </location>
</feature>
<dbReference type="Pfam" id="PF04235">
    <property type="entry name" value="DUF418"/>
    <property type="match status" value="1"/>
</dbReference>
<evidence type="ECO:0000313" key="3">
    <source>
        <dbReference type="EMBL" id="OHX66911.1"/>
    </source>
</evidence>
<sequence length="407" mass="48349">MNKIINQRIEVIDVLRGYAVMAIMLIHNIEHFNYYHYPDKSINPEWLNTLNAEVFHWMFFFFGGKTYSIFALLFGFTFFLMFQKQKDKGIDFGPRWLWRLFLLLFFAQFNAAFFPGEVLLLYSFCGIILYVVRKWNNKALLIASIFFLIQPFEIAQYLYALITPEYKVGVQYFVPLWKSSMDIVKNGTFLETVWGNLTYGQGFSLLWAIENGRAEQTLGLFILGFWIGKKGYFKEGNIKTWKKVFIVSFVMMIGFLYLKDIYLNKEQADVIRRTLGVMFDMWWKLSFTFIWISLIVLLYQFDIVKKMTGAIRTYGRMSLTNYITQSIFGGIIYFGYGFHLADTCGVAFSLLIGFVFLFAQMIFCHFWLKNFKQGPFEMLWHKWTWKLDLQKKYKSDDNQERHNLKSL</sequence>
<dbReference type="PANTHER" id="PTHR30590:SF2">
    <property type="entry name" value="INNER MEMBRANE PROTEIN"/>
    <property type="match status" value="1"/>
</dbReference>
<feature type="transmembrane region" description="Helical" evidence="1">
    <location>
        <begin position="244"/>
        <end position="262"/>
    </location>
</feature>
<feature type="transmembrane region" description="Helical" evidence="1">
    <location>
        <begin position="100"/>
        <end position="133"/>
    </location>
</feature>
<evidence type="ECO:0000313" key="4">
    <source>
        <dbReference type="Proteomes" id="UP000179797"/>
    </source>
</evidence>
<dbReference type="AlphaFoldDB" id="A0A1S1Z0Y8"/>
<accession>A0A1S1Z0Y8</accession>
<feature type="domain" description="DUF418" evidence="2">
    <location>
        <begin position="228"/>
        <end position="386"/>
    </location>
</feature>
<organism evidence="3 4">
    <name type="scientific">Flammeovirga pacifica</name>
    <dbReference type="NCBI Taxonomy" id="915059"/>
    <lineage>
        <taxon>Bacteria</taxon>
        <taxon>Pseudomonadati</taxon>
        <taxon>Bacteroidota</taxon>
        <taxon>Cytophagia</taxon>
        <taxon>Cytophagales</taxon>
        <taxon>Flammeovirgaceae</taxon>
        <taxon>Flammeovirga</taxon>
    </lineage>
</organism>
<dbReference type="STRING" id="915059.NH26_11415"/>
<reference evidence="3 4" key="1">
    <citation type="journal article" date="2012" name="Int. J. Syst. Evol. Microbiol.">
        <title>Flammeovirga pacifica sp. nov., isolated from deep-sea sediment.</title>
        <authorList>
            <person name="Xu H."/>
            <person name="Fu Y."/>
            <person name="Yang N."/>
            <person name="Ding Z."/>
            <person name="Lai Q."/>
            <person name="Zeng R."/>
        </authorList>
    </citation>
    <scope>NUCLEOTIDE SEQUENCE [LARGE SCALE GENOMIC DNA]</scope>
    <source>
        <strain evidence="4">DSM 24597 / LMG 26175 / WPAGA1</strain>
    </source>
</reference>
<keyword evidence="1" id="KW-0812">Transmembrane</keyword>
<name>A0A1S1Z0Y8_FLAPC</name>
<feature type="transmembrane region" description="Helical" evidence="1">
    <location>
        <begin position="139"/>
        <end position="162"/>
    </location>
</feature>
<feature type="transmembrane region" description="Helical" evidence="1">
    <location>
        <begin position="54"/>
        <end position="80"/>
    </location>
</feature>
<dbReference type="Proteomes" id="UP000179797">
    <property type="component" value="Unassembled WGS sequence"/>
</dbReference>
<protein>
    <recommendedName>
        <fullName evidence="2">DUF418 domain-containing protein</fullName>
    </recommendedName>
</protein>
<evidence type="ECO:0000259" key="2">
    <source>
        <dbReference type="Pfam" id="PF04235"/>
    </source>
</evidence>
<keyword evidence="4" id="KW-1185">Reference proteome</keyword>
<dbReference type="OrthoDB" id="9807744at2"/>
<keyword evidence="1" id="KW-0472">Membrane</keyword>
<dbReference type="InterPro" id="IPR052529">
    <property type="entry name" value="Bact_Transport_Assoc"/>
</dbReference>
<dbReference type="InterPro" id="IPR007349">
    <property type="entry name" value="DUF418"/>
</dbReference>
<feature type="transmembrane region" description="Helical" evidence="1">
    <location>
        <begin position="12"/>
        <end position="34"/>
    </location>
</feature>
<proteinExistence type="predicted"/>
<dbReference type="PANTHER" id="PTHR30590">
    <property type="entry name" value="INNER MEMBRANE PROTEIN"/>
    <property type="match status" value="1"/>
</dbReference>
<keyword evidence="1" id="KW-1133">Transmembrane helix</keyword>
<feature type="transmembrane region" description="Helical" evidence="1">
    <location>
        <begin position="282"/>
        <end position="301"/>
    </location>
</feature>
<dbReference type="EMBL" id="JRYR02000001">
    <property type="protein sequence ID" value="OHX66911.1"/>
    <property type="molecule type" value="Genomic_DNA"/>
</dbReference>
<dbReference type="RefSeq" id="WP_044224257.1">
    <property type="nucleotide sequence ID" value="NZ_JRYR02000001.1"/>
</dbReference>
<feature type="transmembrane region" description="Helical" evidence="1">
    <location>
        <begin position="322"/>
        <end position="341"/>
    </location>
</feature>
<evidence type="ECO:0000256" key="1">
    <source>
        <dbReference type="SAM" id="Phobius"/>
    </source>
</evidence>
<gene>
    <name evidence="3" type="ORF">NH26_11415</name>
</gene>
<comment type="caution">
    <text evidence="3">The sequence shown here is derived from an EMBL/GenBank/DDBJ whole genome shotgun (WGS) entry which is preliminary data.</text>
</comment>